<organism evidence="1 2">
    <name type="scientific">Shimia gijangensis</name>
    <dbReference type="NCBI Taxonomy" id="1470563"/>
    <lineage>
        <taxon>Bacteria</taxon>
        <taxon>Pseudomonadati</taxon>
        <taxon>Pseudomonadota</taxon>
        <taxon>Alphaproteobacteria</taxon>
        <taxon>Rhodobacterales</taxon>
        <taxon>Roseobacteraceae</taxon>
    </lineage>
</organism>
<dbReference type="SUPFAM" id="SSF52540">
    <property type="entry name" value="P-loop containing nucleoside triphosphate hydrolases"/>
    <property type="match status" value="1"/>
</dbReference>
<dbReference type="STRING" id="1470563.SAMN05444000_10240"/>
<dbReference type="InterPro" id="IPR027417">
    <property type="entry name" value="P-loop_NTPase"/>
</dbReference>
<dbReference type="RefSeq" id="WP_073248798.1">
    <property type="nucleotide sequence ID" value="NZ_FQZQ01000002.1"/>
</dbReference>
<gene>
    <name evidence="1" type="ORF">SAMN05444000_10240</name>
</gene>
<dbReference type="AlphaFoldDB" id="A0A1M6CDJ6"/>
<protein>
    <recommendedName>
        <fullName evidence="3">Sulfotransferase family protein</fullName>
    </recommendedName>
</protein>
<dbReference type="EMBL" id="FQZQ01000002">
    <property type="protein sequence ID" value="SHI59125.1"/>
    <property type="molecule type" value="Genomic_DNA"/>
</dbReference>
<dbReference type="OrthoDB" id="8481769at2"/>
<sequence>MSDPYVVLHGGFHKTATSHIQSILARNSNMLKRKGTYYIHHRDTRKKLTVPSQFNTYIKLGMKWDPVISDEELVQITTEFFDGLNVPDNTRLILSDENLAGHCGHCVKRGLLYRWHKKLLKTFASQIPWTVKELHLSVRNYADFFASAYVEYLRSVSSTWIIDENLMRLQVMQNVPAWHSVIESMGKCFPDATIFVWKYEDFRTLEGRVLSNICGPEINVKNLKQPKDKNKRPTASGRAVFELLQLMHKDGVESALEHRLELQEQFPKGDQFGSYDPWTHHERAHLGRMYERDLGVIEENPQVRFVWPDC</sequence>
<dbReference type="Gene3D" id="3.40.50.300">
    <property type="entry name" value="P-loop containing nucleotide triphosphate hydrolases"/>
    <property type="match status" value="1"/>
</dbReference>
<evidence type="ECO:0008006" key="3">
    <source>
        <dbReference type="Google" id="ProtNLM"/>
    </source>
</evidence>
<accession>A0A1M6CDJ6</accession>
<dbReference type="Proteomes" id="UP000183982">
    <property type="component" value="Unassembled WGS sequence"/>
</dbReference>
<evidence type="ECO:0000313" key="1">
    <source>
        <dbReference type="EMBL" id="SHI59125.1"/>
    </source>
</evidence>
<evidence type="ECO:0000313" key="2">
    <source>
        <dbReference type="Proteomes" id="UP000183982"/>
    </source>
</evidence>
<proteinExistence type="predicted"/>
<keyword evidence="2" id="KW-1185">Reference proteome</keyword>
<name>A0A1M6CDJ6_9RHOB</name>
<reference evidence="2" key="1">
    <citation type="submission" date="2016-11" db="EMBL/GenBank/DDBJ databases">
        <authorList>
            <person name="Varghese N."/>
            <person name="Submissions S."/>
        </authorList>
    </citation>
    <scope>NUCLEOTIDE SEQUENCE [LARGE SCALE GENOMIC DNA]</scope>
    <source>
        <strain evidence="2">DSM 100564</strain>
    </source>
</reference>